<protein>
    <submittedName>
        <fullName evidence="3">Uncharacterized protein</fullName>
    </submittedName>
</protein>
<keyword evidence="4" id="KW-1185">Reference proteome</keyword>
<sequence>MKWETENSNKLKAVFPPNAPMESHCTFSQTPVIYDNLFFIDFNKRGNCILGGSGVDETFWEGSLLYFENSKQLLENFNYAGYYVYSTNSDGKFVNENTVALADDTGHLNIVSIEVDTSLRTINYFRLSNIVSELSVWDNSPRVLTAADRTVSIWDCNSADGKPLEKYESYHLDTVTSVDTLRSDTNLFTSGGNDRLACIWDRRNPSVASVLYANEFSSITSVAWNQYDDNYIIAGTQAGDIYLLDRREPKEFVSIFYCFSAPVNKISFKDAKNFAVCGDTREILVINSEEDNFNVVYKNGKHKGHVKGLAWHGGVLFTCGFGRSVIKHEL</sequence>
<gene>
    <name evidence="3" type="ORF">PHYEVI_LOCUS10419</name>
</gene>
<proteinExistence type="predicted"/>
<dbReference type="InterPro" id="IPR001680">
    <property type="entry name" value="WD40_rpt"/>
</dbReference>
<dbReference type="SUPFAM" id="SSF50978">
    <property type="entry name" value="WD40 repeat-like"/>
    <property type="match status" value="1"/>
</dbReference>
<dbReference type="Proteomes" id="UP001153712">
    <property type="component" value="Chromosome 7"/>
</dbReference>
<evidence type="ECO:0000256" key="1">
    <source>
        <dbReference type="ARBA" id="ARBA00004496"/>
    </source>
</evidence>
<name>A0A9P0DWK6_PHYSR</name>
<dbReference type="PANTHER" id="PTHR46853">
    <property type="entry name" value="METHYLOSOME PROTEIN 50"/>
    <property type="match status" value="1"/>
</dbReference>
<reference evidence="3" key="1">
    <citation type="submission" date="2022-01" db="EMBL/GenBank/DDBJ databases">
        <authorList>
            <person name="King R."/>
        </authorList>
    </citation>
    <scope>NUCLEOTIDE SEQUENCE</scope>
</reference>
<organism evidence="3 4">
    <name type="scientific">Phyllotreta striolata</name>
    <name type="common">Striped flea beetle</name>
    <name type="synonym">Crioceris striolata</name>
    <dbReference type="NCBI Taxonomy" id="444603"/>
    <lineage>
        <taxon>Eukaryota</taxon>
        <taxon>Metazoa</taxon>
        <taxon>Ecdysozoa</taxon>
        <taxon>Arthropoda</taxon>
        <taxon>Hexapoda</taxon>
        <taxon>Insecta</taxon>
        <taxon>Pterygota</taxon>
        <taxon>Neoptera</taxon>
        <taxon>Endopterygota</taxon>
        <taxon>Coleoptera</taxon>
        <taxon>Polyphaga</taxon>
        <taxon>Cucujiformia</taxon>
        <taxon>Chrysomeloidea</taxon>
        <taxon>Chrysomelidae</taxon>
        <taxon>Galerucinae</taxon>
        <taxon>Alticini</taxon>
        <taxon>Phyllotreta</taxon>
    </lineage>
</organism>
<keyword evidence="2" id="KW-0963">Cytoplasm</keyword>
<dbReference type="InterPro" id="IPR036322">
    <property type="entry name" value="WD40_repeat_dom_sf"/>
</dbReference>
<dbReference type="GO" id="GO:0007309">
    <property type="term" value="P:oocyte axis specification"/>
    <property type="evidence" value="ECO:0007669"/>
    <property type="project" value="TreeGrafter"/>
</dbReference>
<dbReference type="EMBL" id="OU900100">
    <property type="protein sequence ID" value="CAH1187323.1"/>
    <property type="molecule type" value="Genomic_DNA"/>
</dbReference>
<evidence type="ECO:0000256" key="2">
    <source>
        <dbReference type="ARBA" id="ARBA00022490"/>
    </source>
</evidence>
<dbReference type="InterPro" id="IPR015943">
    <property type="entry name" value="WD40/YVTN_repeat-like_dom_sf"/>
</dbReference>
<comment type="subcellular location">
    <subcellularLocation>
        <location evidence="1">Cytoplasm</location>
    </subcellularLocation>
</comment>
<dbReference type="PANTHER" id="PTHR46853:SF1">
    <property type="entry name" value="METHYLOSOME PROTEIN 50"/>
    <property type="match status" value="1"/>
</dbReference>
<dbReference type="AlphaFoldDB" id="A0A9P0DWK6"/>
<evidence type="ECO:0000313" key="3">
    <source>
        <dbReference type="EMBL" id="CAH1187323.1"/>
    </source>
</evidence>
<dbReference type="SMART" id="SM00320">
    <property type="entry name" value="WD40"/>
    <property type="match status" value="5"/>
</dbReference>
<evidence type="ECO:0000313" key="4">
    <source>
        <dbReference type="Proteomes" id="UP001153712"/>
    </source>
</evidence>
<dbReference type="Gene3D" id="2.130.10.10">
    <property type="entry name" value="YVTN repeat-like/Quinoprotein amine dehydrogenase"/>
    <property type="match status" value="1"/>
</dbReference>
<dbReference type="OrthoDB" id="10260946at2759"/>
<dbReference type="GO" id="GO:0034709">
    <property type="term" value="C:methylosome"/>
    <property type="evidence" value="ECO:0007669"/>
    <property type="project" value="TreeGrafter"/>
</dbReference>
<accession>A0A9P0DWK6</accession>
<dbReference type="InterPro" id="IPR052139">
    <property type="entry name" value="Methylosome_Comp_WDR77"/>
</dbReference>
<dbReference type="Pfam" id="PF00400">
    <property type="entry name" value="WD40"/>
    <property type="match status" value="1"/>
</dbReference>